<dbReference type="PANTHER" id="PTHR22893">
    <property type="entry name" value="NADH OXIDOREDUCTASE-RELATED"/>
    <property type="match status" value="1"/>
</dbReference>
<name>A0AA37LVQ9_9PEZI</name>
<dbReference type="EMBL" id="BPPX01000025">
    <property type="protein sequence ID" value="GJC87175.1"/>
    <property type="molecule type" value="Genomic_DNA"/>
</dbReference>
<accession>A0AA37LVQ9</accession>
<proteinExistence type="predicted"/>
<sequence>MSREDIVRTIDDFVTAAKAAIEIGFDGVEINGGNGNLLDQFLHSNINTRTDAYGGSPEKRAKFPLELGSAVVQAVGPSSVAIRLEPRRIYNHTRGAERVEIWSLSVVSNVHFRQILRDTPTLTCGVTGTFLENHKKALEQRWDAIVFAKWFVSNPDLPARLKNGAPLHAYDRSRLVLRLL</sequence>
<dbReference type="InterPro" id="IPR001155">
    <property type="entry name" value="OxRdtase_FMN_N"/>
</dbReference>
<protein>
    <submittedName>
        <fullName evidence="2">Flavin oxidoreductase hxnT</fullName>
    </submittedName>
</protein>
<feature type="domain" description="NADH:flavin oxidoreductase/NADH oxidase N-terminal" evidence="1">
    <location>
        <begin position="1"/>
        <end position="93"/>
    </location>
</feature>
<evidence type="ECO:0000313" key="3">
    <source>
        <dbReference type="Proteomes" id="UP001055172"/>
    </source>
</evidence>
<reference evidence="2 3" key="1">
    <citation type="submission" date="2021-07" db="EMBL/GenBank/DDBJ databases">
        <title>Genome data of Colletotrichum spaethianum.</title>
        <authorList>
            <person name="Utami Y.D."/>
            <person name="Hiruma K."/>
        </authorList>
    </citation>
    <scope>NUCLEOTIDE SEQUENCE [LARGE SCALE GENOMIC DNA]</scope>
    <source>
        <strain evidence="2 3">MAFF 242679</strain>
    </source>
</reference>
<dbReference type="GO" id="GO:0010181">
    <property type="term" value="F:FMN binding"/>
    <property type="evidence" value="ECO:0007669"/>
    <property type="project" value="InterPro"/>
</dbReference>
<dbReference type="GO" id="GO:0016491">
    <property type="term" value="F:oxidoreductase activity"/>
    <property type="evidence" value="ECO:0007669"/>
    <property type="project" value="InterPro"/>
</dbReference>
<evidence type="ECO:0000313" key="2">
    <source>
        <dbReference type="EMBL" id="GJC87175.1"/>
    </source>
</evidence>
<dbReference type="AlphaFoldDB" id="A0AA37LVQ9"/>
<evidence type="ECO:0000259" key="1">
    <source>
        <dbReference type="Pfam" id="PF00724"/>
    </source>
</evidence>
<dbReference type="Pfam" id="PF00724">
    <property type="entry name" value="Oxidored_FMN"/>
    <property type="match status" value="1"/>
</dbReference>
<dbReference type="InterPro" id="IPR013785">
    <property type="entry name" value="Aldolase_TIM"/>
</dbReference>
<dbReference type="InterPro" id="IPR045247">
    <property type="entry name" value="Oye-like"/>
</dbReference>
<dbReference type="PANTHER" id="PTHR22893:SF93">
    <property type="entry name" value="HYPOTHETICAL OXIDOREDUCTASE (EUROFUNG)"/>
    <property type="match status" value="1"/>
</dbReference>
<dbReference type="Proteomes" id="UP001055172">
    <property type="component" value="Unassembled WGS sequence"/>
</dbReference>
<organism evidence="2 3">
    <name type="scientific">Colletotrichum liriopes</name>
    <dbReference type="NCBI Taxonomy" id="708192"/>
    <lineage>
        <taxon>Eukaryota</taxon>
        <taxon>Fungi</taxon>
        <taxon>Dikarya</taxon>
        <taxon>Ascomycota</taxon>
        <taxon>Pezizomycotina</taxon>
        <taxon>Sordariomycetes</taxon>
        <taxon>Hypocreomycetidae</taxon>
        <taxon>Glomerellales</taxon>
        <taxon>Glomerellaceae</taxon>
        <taxon>Colletotrichum</taxon>
        <taxon>Colletotrichum spaethianum species complex</taxon>
    </lineage>
</organism>
<dbReference type="SUPFAM" id="SSF51395">
    <property type="entry name" value="FMN-linked oxidoreductases"/>
    <property type="match status" value="1"/>
</dbReference>
<dbReference type="Gene3D" id="3.20.20.70">
    <property type="entry name" value="Aldolase class I"/>
    <property type="match status" value="1"/>
</dbReference>
<keyword evidence="3" id="KW-1185">Reference proteome</keyword>
<comment type="caution">
    <text evidence="2">The sequence shown here is derived from an EMBL/GenBank/DDBJ whole genome shotgun (WGS) entry which is preliminary data.</text>
</comment>
<gene>
    <name evidence="2" type="ORF">ColLi_10013</name>
</gene>